<dbReference type="OrthoDB" id="2191249at2759"/>
<sequence>MMEGCYMKKYLQISKICLIKNFVLLKIYIKFFKTNTKQMDLHKKIRDSMNKTYECMFKPHIQSDKAYWHPTTVNFTGDNIKVYDLKIECLDLFCIGNYIMIIREDEIKIFLFTNEKSLKSIKSIRHHFLLFLIKKRALSEGTKNFFCKILIILVQDKTTRVSSHLEGIMLHLNIDEIIDIKEYKDYFEIVYSNGEIRYYNDKLSIICKPQTNNEDIPDHLSFKLRRNTLITLSTKNIYIFKNLIKIEFNSGLSKKEIEIKKIEKVIETENYLFLKNKTGIKVLFFE</sequence>
<organism evidence="1 2">
    <name type="scientific">Nosema bombycis (strain CQ1 / CVCC 102059)</name>
    <name type="common">Microsporidian parasite</name>
    <name type="synonym">Pebrine of silkworm</name>
    <dbReference type="NCBI Taxonomy" id="578461"/>
    <lineage>
        <taxon>Eukaryota</taxon>
        <taxon>Fungi</taxon>
        <taxon>Fungi incertae sedis</taxon>
        <taxon>Microsporidia</taxon>
        <taxon>Nosematidae</taxon>
        <taxon>Nosema</taxon>
    </lineage>
</organism>
<dbReference type="HOGENOM" id="CLU_1120431_0_0_1"/>
<dbReference type="EMBL" id="KB909253">
    <property type="protein sequence ID" value="EOB12878.1"/>
    <property type="molecule type" value="Genomic_DNA"/>
</dbReference>
<dbReference type="AlphaFoldDB" id="R0MJE9"/>
<evidence type="ECO:0000313" key="1">
    <source>
        <dbReference type="EMBL" id="EOB12878.1"/>
    </source>
</evidence>
<gene>
    <name evidence="1" type="ORF">NBO_345g0002</name>
</gene>
<dbReference type="VEuPathDB" id="MicrosporidiaDB:NBO_345g0002"/>
<protein>
    <submittedName>
        <fullName evidence="1">Uncharacterized protein</fullName>
    </submittedName>
</protein>
<accession>R0MJE9</accession>
<evidence type="ECO:0000313" key="2">
    <source>
        <dbReference type="Proteomes" id="UP000016927"/>
    </source>
</evidence>
<name>R0MJE9_NOSB1</name>
<keyword evidence="2" id="KW-1185">Reference proteome</keyword>
<dbReference type="Proteomes" id="UP000016927">
    <property type="component" value="Unassembled WGS sequence"/>
</dbReference>
<proteinExistence type="predicted"/>
<reference evidence="1 2" key="1">
    <citation type="journal article" date="2013" name="BMC Genomics">
        <title>Comparative genomics of parasitic silkworm microsporidia reveal an association between genome expansion and host adaptation.</title>
        <authorList>
            <person name="Pan G."/>
            <person name="Xu J."/>
            <person name="Li T."/>
            <person name="Xia Q."/>
            <person name="Liu S.L."/>
            <person name="Zhang G."/>
            <person name="Li S."/>
            <person name="Li C."/>
            <person name="Liu H."/>
            <person name="Yang L."/>
            <person name="Liu T."/>
            <person name="Zhang X."/>
            <person name="Wu Z."/>
            <person name="Fan W."/>
            <person name="Dang X."/>
            <person name="Xiang H."/>
            <person name="Tao M."/>
            <person name="Li Y."/>
            <person name="Hu J."/>
            <person name="Li Z."/>
            <person name="Lin L."/>
            <person name="Luo J."/>
            <person name="Geng L."/>
            <person name="Wang L."/>
            <person name="Long M."/>
            <person name="Wan Y."/>
            <person name="He N."/>
            <person name="Zhang Z."/>
            <person name="Lu C."/>
            <person name="Keeling P.J."/>
            <person name="Wang J."/>
            <person name="Xiang Z."/>
            <person name="Zhou Z."/>
        </authorList>
    </citation>
    <scope>NUCLEOTIDE SEQUENCE [LARGE SCALE GENOMIC DNA]</scope>
    <source>
        <strain evidence="2">CQ1 / CVCC 102059</strain>
    </source>
</reference>